<keyword evidence="8" id="KW-1185">Reference proteome</keyword>
<evidence type="ECO:0000256" key="1">
    <source>
        <dbReference type="ARBA" id="ARBA00022490"/>
    </source>
</evidence>
<dbReference type="Proteomes" id="UP001499951">
    <property type="component" value="Unassembled WGS sequence"/>
</dbReference>
<keyword evidence="3 6" id="KW-0489">Methyltransferase</keyword>
<comment type="caution">
    <text evidence="7">The sequence shown here is derived from an EMBL/GenBank/DDBJ whole genome shotgun (WGS) entry which is preliminary data.</text>
</comment>
<keyword evidence="5 6" id="KW-0949">S-adenosyl-L-methionine</keyword>
<comment type="function">
    <text evidence="6">Specifically methylates the N7 position of guanine in position 527 of 16S rRNA.</text>
</comment>
<dbReference type="RefSeq" id="WP_166934905.1">
    <property type="nucleotide sequence ID" value="NZ_BAAADD010000009.1"/>
</dbReference>
<dbReference type="Pfam" id="PF02527">
    <property type="entry name" value="GidB"/>
    <property type="match status" value="1"/>
</dbReference>
<comment type="catalytic activity">
    <reaction evidence="6">
        <text>guanosine(527) in 16S rRNA + S-adenosyl-L-methionine = N(7)-methylguanosine(527) in 16S rRNA + S-adenosyl-L-homocysteine</text>
        <dbReference type="Rhea" id="RHEA:42732"/>
        <dbReference type="Rhea" id="RHEA-COMP:10209"/>
        <dbReference type="Rhea" id="RHEA-COMP:10210"/>
        <dbReference type="ChEBI" id="CHEBI:57856"/>
        <dbReference type="ChEBI" id="CHEBI:59789"/>
        <dbReference type="ChEBI" id="CHEBI:74269"/>
        <dbReference type="ChEBI" id="CHEBI:74480"/>
        <dbReference type="EC" id="2.1.1.170"/>
    </reaction>
</comment>
<protein>
    <recommendedName>
        <fullName evidence="6">Ribosomal RNA small subunit methyltransferase G</fullName>
        <ecNumber evidence="6">2.1.1.170</ecNumber>
    </recommendedName>
    <alternativeName>
        <fullName evidence="6">16S rRNA 7-methylguanosine methyltransferase</fullName>
        <shortName evidence="6">16S rRNA m7G methyltransferase</shortName>
    </alternativeName>
</protein>
<proteinExistence type="inferred from homology"/>
<comment type="subcellular location">
    <subcellularLocation>
        <location evidence="6">Cytoplasm</location>
    </subcellularLocation>
</comment>
<comment type="similarity">
    <text evidence="6">Belongs to the methyltransferase superfamily. RNA methyltransferase RsmG family.</text>
</comment>
<feature type="binding site" evidence="6">
    <location>
        <position position="76"/>
    </location>
    <ligand>
        <name>S-adenosyl-L-methionine</name>
        <dbReference type="ChEBI" id="CHEBI:59789"/>
    </ligand>
</feature>
<dbReference type="HAMAP" id="MF_00074">
    <property type="entry name" value="16SrRNA_methyltr_G"/>
    <property type="match status" value="1"/>
</dbReference>
<dbReference type="NCBIfam" id="TIGR00138">
    <property type="entry name" value="rsmG_gidB"/>
    <property type="match status" value="1"/>
</dbReference>
<evidence type="ECO:0000256" key="2">
    <source>
        <dbReference type="ARBA" id="ARBA00022552"/>
    </source>
</evidence>
<feature type="binding site" evidence="6">
    <location>
        <begin position="100"/>
        <end position="102"/>
    </location>
    <ligand>
        <name>S-adenosyl-L-methionine</name>
        <dbReference type="ChEBI" id="CHEBI:59789"/>
    </ligand>
</feature>
<dbReference type="PANTHER" id="PTHR31760">
    <property type="entry name" value="S-ADENOSYL-L-METHIONINE-DEPENDENT METHYLTRANSFERASES SUPERFAMILY PROTEIN"/>
    <property type="match status" value="1"/>
</dbReference>
<accession>A0ABN1F3E6</accession>
<dbReference type="PANTHER" id="PTHR31760:SF0">
    <property type="entry name" value="S-ADENOSYL-L-METHIONINE-DEPENDENT METHYLTRANSFERASES SUPERFAMILY PROTEIN"/>
    <property type="match status" value="1"/>
</dbReference>
<evidence type="ECO:0000256" key="5">
    <source>
        <dbReference type="ARBA" id="ARBA00022691"/>
    </source>
</evidence>
<evidence type="ECO:0000256" key="3">
    <source>
        <dbReference type="ARBA" id="ARBA00022603"/>
    </source>
</evidence>
<name>A0ABN1F3E6_9PROT</name>
<evidence type="ECO:0000313" key="7">
    <source>
        <dbReference type="EMBL" id="GAA0580817.1"/>
    </source>
</evidence>
<dbReference type="InterPro" id="IPR029063">
    <property type="entry name" value="SAM-dependent_MTases_sf"/>
</dbReference>
<evidence type="ECO:0000256" key="4">
    <source>
        <dbReference type="ARBA" id="ARBA00022679"/>
    </source>
</evidence>
<gene>
    <name evidence="6 7" type="primary">rsmG</name>
    <name evidence="7" type="ORF">GCM10008942_32110</name>
</gene>
<keyword evidence="1 6" id="KW-0963">Cytoplasm</keyword>
<evidence type="ECO:0000256" key="6">
    <source>
        <dbReference type="HAMAP-Rule" id="MF_00074"/>
    </source>
</evidence>
<feature type="binding site" evidence="6">
    <location>
        <position position="81"/>
    </location>
    <ligand>
        <name>S-adenosyl-L-methionine</name>
        <dbReference type="ChEBI" id="CHEBI:59789"/>
    </ligand>
</feature>
<dbReference type="InterPro" id="IPR003682">
    <property type="entry name" value="rRNA_ssu_MeTfrase_G"/>
</dbReference>
<evidence type="ECO:0000313" key="8">
    <source>
        <dbReference type="Proteomes" id="UP001499951"/>
    </source>
</evidence>
<dbReference type="EMBL" id="BAAADD010000009">
    <property type="protein sequence ID" value="GAA0580817.1"/>
    <property type="molecule type" value="Genomic_DNA"/>
</dbReference>
<dbReference type="Gene3D" id="3.40.50.150">
    <property type="entry name" value="Vaccinia Virus protein VP39"/>
    <property type="match status" value="1"/>
</dbReference>
<keyword evidence="2 6" id="KW-0698">rRNA processing</keyword>
<feature type="binding site" evidence="6">
    <location>
        <begin position="127"/>
        <end position="128"/>
    </location>
    <ligand>
        <name>S-adenosyl-L-methionine</name>
        <dbReference type="ChEBI" id="CHEBI:59789"/>
    </ligand>
</feature>
<keyword evidence="4 6" id="KW-0808">Transferase</keyword>
<reference evidence="7 8" key="1">
    <citation type="journal article" date="2019" name="Int. J. Syst. Evol. Microbiol.">
        <title>The Global Catalogue of Microorganisms (GCM) 10K type strain sequencing project: providing services to taxonomists for standard genome sequencing and annotation.</title>
        <authorList>
            <consortium name="The Broad Institute Genomics Platform"/>
            <consortium name="The Broad Institute Genome Sequencing Center for Infectious Disease"/>
            <person name="Wu L."/>
            <person name="Ma J."/>
        </authorList>
    </citation>
    <scope>NUCLEOTIDE SEQUENCE [LARGE SCALE GENOMIC DNA]</scope>
    <source>
        <strain evidence="7 8">JCM 15089</strain>
    </source>
</reference>
<dbReference type="SUPFAM" id="SSF53335">
    <property type="entry name" value="S-adenosyl-L-methionine-dependent methyltransferases"/>
    <property type="match status" value="1"/>
</dbReference>
<sequence>MLPDAASFGPEEFAEATGVSRETLDQLQAYADLLAASPHNLVSEASLKEVWHRHFLDCAQLVPLIPPEARTLADLGSGAGFPGLVLAILLRERLKVSLFEATHKKADFLASVAERVGVKVTIRNERIETAKPQRFDVITARAFAPLPELLGYAQRLAGPKTICLFLKGQSHTAELTAAERTWKMNIRKHPSQTHPLGVVLEIRDLIHVS</sequence>
<organism evidence="7 8">
    <name type="scientific">Rhizomicrobium electricum</name>
    <dbReference type="NCBI Taxonomy" id="480070"/>
    <lineage>
        <taxon>Bacteria</taxon>
        <taxon>Pseudomonadati</taxon>
        <taxon>Pseudomonadota</taxon>
        <taxon>Alphaproteobacteria</taxon>
        <taxon>Micropepsales</taxon>
        <taxon>Micropepsaceae</taxon>
        <taxon>Rhizomicrobium</taxon>
    </lineage>
</organism>
<feature type="binding site" evidence="6">
    <location>
        <position position="141"/>
    </location>
    <ligand>
        <name>S-adenosyl-L-methionine</name>
        <dbReference type="ChEBI" id="CHEBI:59789"/>
    </ligand>
</feature>
<dbReference type="EC" id="2.1.1.170" evidence="6"/>